<keyword evidence="7 8" id="KW-0472">Membrane</keyword>
<keyword evidence="6 8" id="KW-1133">Transmembrane helix</keyword>
<reference evidence="9" key="1">
    <citation type="submission" date="2022-08" db="EMBL/GenBank/DDBJ databases">
        <title>Genome analysis of Corynebacteriales strain.</title>
        <authorList>
            <person name="Lee S.D."/>
        </authorList>
    </citation>
    <scope>NUCLEOTIDE SEQUENCE</scope>
    <source>
        <strain evidence="9">D3-21</strain>
    </source>
</reference>
<evidence type="ECO:0000313" key="9">
    <source>
        <dbReference type="EMBL" id="MDG3013612.1"/>
    </source>
</evidence>
<dbReference type="RefSeq" id="WP_277834616.1">
    <property type="nucleotide sequence ID" value="NZ_JAAIVF010000006.1"/>
</dbReference>
<dbReference type="AlphaFoldDB" id="A0A9X4RD02"/>
<protein>
    <submittedName>
        <fullName evidence="9">SLC13 family permease</fullName>
    </submittedName>
</protein>
<keyword evidence="4 8" id="KW-0812">Transmembrane</keyword>
<evidence type="ECO:0000256" key="6">
    <source>
        <dbReference type="ARBA" id="ARBA00022989"/>
    </source>
</evidence>
<feature type="transmembrane region" description="Helical" evidence="8">
    <location>
        <begin position="273"/>
        <end position="292"/>
    </location>
</feature>
<dbReference type="GO" id="GO:0005886">
    <property type="term" value="C:plasma membrane"/>
    <property type="evidence" value="ECO:0007669"/>
    <property type="project" value="UniProtKB-SubCell"/>
</dbReference>
<dbReference type="InterPro" id="IPR000802">
    <property type="entry name" value="Arsenical_pump_ArsB"/>
</dbReference>
<dbReference type="GO" id="GO:0046685">
    <property type="term" value="P:response to arsenic-containing substance"/>
    <property type="evidence" value="ECO:0007669"/>
    <property type="project" value="UniProtKB-KW"/>
</dbReference>
<dbReference type="PANTHER" id="PTHR43302:SF5">
    <property type="entry name" value="TRANSPORTER ARSB-RELATED"/>
    <property type="match status" value="1"/>
</dbReference>
<dbReference type="Proteomes" id="UP001152755">
    <property type="component" value="Unassembled WGS sequence"/>
</dbReference>
<evidence type="ECO:0000256" key="2">
    <source>
        <dbReference type="ARBA" id="ARBA00006433"/>
    </source>
</evidence>
<dbReference type="GO" id="GO:0015105">
    <property type="term" value="F:arsenite transmembrane transporter activity"/>
    <property type="evidence" value="ECO:0007669"/>
    <property type="project" value="InterPro"/>
</dbReference>
<feature type="transmembrane region" description="Helical" evidence="8">
    <location>
        <begin position="240"/>
        <end position="257"/>
    </location>
</feature>
<name>A0A9X4RD02_9ACTN</name>
<organism evidence="9 10">
    <name type="scientific">Speluncibacter jeojiensis</name>
    <dbReference type="NCBI Taxonomy" id="2710754"/>
    <lineage>
        <taxon>Bacteria</taxon>
        <taxon>Bacillati</taxon>
        <taxon>Actinomycetota</taxon>
        <taxon>Actinomycetes</taxon>
        <taxon>Mycobacteriales</taxon>
        <taxon>Speluncibacteraceae</taxon>
        <taxon>Speluncibacter</taxon>
    </lineage>
</organism>
<feature type="transmembrane region" description="Helical" evidence="8">
    <location>
        <begin position="60"/>
        <end position="81"/>
    </location>
</feature>
<feature type="transmembrane region" description="Helical" evidence="8">
    <location>
        <begin position="93"/>
        <end position="112"/>
    </location>
</feature>
<keyword evidence="10" id="KW-1185">Reference proteome</keyword>
<evidence type="ECO:0000256" key="8">
    <source>
        <dbReference type="SAM" id="Phobius"/>
    </source>
</evidence>
<feature type="transmembrane region" description="Helical" evidence="8">
    <location>
        <begin position="393"/>
        <end position="413"/>
    </location>
</feature>
<proteinExistence type="inferred from homology"/>
<evidence type="ECO:0000313" key="10">
    <source>
        <dbReference type="Proteomes" id="UP001152755"/>
    </source>
</evidence>
<evidence type="ECO:0000256" key="3">
    <source>
        <dbReference type="ARBA" id="ARBA00022475"/>
    </source>
</evidence>
<keyword evidence="5" id="KW-0059">Arsenical resistance</keyword>
<evidence type="ECO:0000256" key="1">
    <source>
        <dbReference type="ARBA" id="ARBA00004651"/>
    </source>
</evidence>
<dbReference type="PANTHER" id="PTHR43302">
    <property type="entry name" value="TRANSPORTER ARSB-RELATED"/>
    <property type="match status" value="1"/>
</dbReference>
<feature type="transmembrane region" description="Helical" evidence="8">
    <location>
        <begin position="170"/>
        <end position="196"/>
    </location>
</feature>
<evidence type="ECO:0000256" key="7">
    <source>
        <dbReference type="ARBA" id="ARBA00023136"/>
    </source>
</evidence>
<accession>A0A9X4RD02</accession>
<comment type="similarity">
    <text evidence="2">Belongs to the ArsB family.</text>
</comment>
<evidence type="ECO:0000256" key="5">
    <source>
        <dbReference type="ARBA" id="ARBA00022849"/>
    </source>
</evidence>
<feature type="transmembrane region" description="Helical" evidence="8">
    <location>
        <begin position="304"/>
        <end position="323"/>
    </location>
</feature>
<dbReference type="PRINTS" id="PR00758">
    <property type="entry name" value="ARSENICPUMP"/>
</dbReference>
<evidence type="ECO:0000256" key="4">
    <source>
        <dbReference type="ARBA" id="ARBA00022692"/>
    </source>
</evidence>
<comment type="subcellular location">
    <subcellularLocation>
        <location evidence="1">Cell membrane</location>
        <topology evidence="1">Multi-pass membrane protein</topology>
    </subcellularLocation>
</comment>
<dbReference type="EMBL" id="JANRHA010000001">
    <property type="protein sequence ID" value="MDG3013612.1"/>
    <property type="molecule type" value="Genomic_DNA"/>
</dbReference>
<gene>
    <name evidence="9" type="ORF">NVS88_03450</name>
</gene>
<dbReference type="Pfam" id="PF02040">
    <property type="entry name" value="ArsB"/>
    <property type="match status" value="1"/>
</dbReference>
<sequence>MTALAVLLVLGVLAFAIIRPRGLPECVAALPAAVLAIYAGLVTPVQARLAVADMLPTVGFLAAVLALAHLADALGVFRWLASVLGRSSRRDGHRLLTFVFVAGAVTTAALSLDATVVLLTPALLATARQEGLVARPYSYASVHLSNSASLLMPVSNLTNLLAFSAVGVSFLHFTALMALPWLVAVVVELLVFRWFFARDLDRPGHDDTVAPVPAPRVALTILGLTLAGFAVSGFAGIEPVWVAGAGAVALAVPALARRRTRVRRIVRETTPEFLLFVLALGVVVAGISHGPLGRLLADHLPSGTGFVDLLIVAVGAAVLANVVNNLPAIMMLTAALGAAAPSGAATTGLVLAALIGVNIGPNLTYVGSLATMLWRRVVAARGEPARLSTFTRLGLLTTPAALLAATAALWLALQI</sequence>
<comment type="caution">
    <text evidence="9">The sequence shown here is derived from an EMBL/GenBank/DDBJ whole genome shotgun (WGS) entry which is preliminary data.</text>
</comment>
<feature type="transmembrane region" description="Helical" evidence="8">
    <location>
        <begin position="335"/>
        <end position="359"/>
    </location>
</feature>
<keyword evidence="3" id="KW-1003">Cell membrane</keyword>